<dbReference type="EMBL" id="JAHQIW010005386">
    <property type="protein sequence ID" value="KAJ1365911.1"/>
    <property type="molecule type" value="Genomic_DNA"/>
</dbReference>
<reference evidence="1" key="1">
    <citation type="submission" date="2021-06" db="EMBL/GenBank/DDBJ databases">
        <title>Parelaphostrongylus tenuis whole genome reference sequence.</title>
        <authorList>
            <person name="Garwood T.J."/>
            <person name="Larsen P.A."/>
            <person name="Fountain-Jones N.M."/>
            <person name="Garbe J.R."/>
            <person name="Macchietto M.G."/>
            <person name="Kania S.A."/>
            <person name="Gerhold R.W."/>
            <person name="Richards J.E."/>
            <person name="Wolf T.M."/>
        </authorList>
    </citation>
    <scope>NUCLEOTIDE SEQUENCE</scope>
    <source>
        <strain evidence="1">MNPRO001-30</strain>
        <tissue evidence="1">Meninges</tissue>
    </source>
</reference>
<evidence type="ECO:0000313" key="1">
    <source>
        <dbReference type="EMBL" id="KAJ1365911.1"/>
    </source>
</evidence>
<organism evidence="1 2">
    <name type="scientific">Parelaphostrongylus tenuis</name>
    <name type="common">Meningeal worm</name>
    <dbReference type="NCBI Taxonomy" id="148309"/>
    <lineage>
        <taxon>Eukaryota</taxon>
        <taxon>Metazoa</taxon>
        <taxon>Ecdysozoa</taxon>
        <taxon>Nematoda</taxon>
        <taxon>Chromadorea</taxon>
        <taxon>Rhabditida</taxon>
        <taxon>Rhabditina</taxon>
        <taxon>Rhabditomorpha</taxon>
        <taxon>Strongyloidea</taxon>
        <taxon>Metastrongylidae</taxon>
        <taxon>Parelaphostrongylus</taxon>
    </lineage>
</organism>
<gene>
    <name evidence="1" type="ORF">KIN20_026383</name>
</gene>
<dbReference type="AlphaFoldDB" id="A0AAD5QXZ1"/>
<protein>
    <recommendedName>
        <fullName evidence="3">DEK C-terminal domain-containing protein</fullName>
    </recommendedName>
</protein>
<dbReference type="Proteomes" id="UP001196413">
    <property type="component" value="Unassembled WGS sequence"/>
</dbReference>
<comment type="caution">
    <text evidence="1">The sequence shown here is derived from an EMBL/GenBank/DDBJ whole genome shotgun (WGS) entry which is preliminary data.</text>
</comment>
<evidence type="ECO:0008006" key="3">
    <source>
        <dbReference type="Google" id="ProtNLM"/>
    </source>
</evidence>
<keyword evidence="2" id="KW-1185">Reference proteome</keyword>
<accession>A0AAD5QXZ1</accession>
<evidence type="ECO:0000313" key="2">
    <source>
        <dbReference type="Proteomes" id="UP001196413"/>
    </source>
</evidence>
<proteinExistence type="predicted"/>
<name>A0AAD5QXZ1_PARTN</name>
<sequence>MSSSDEETFPVNRNEAMDAIEKIIKLEGLEKLTSAKIRAHLSTTFNQNFDGYRKEVDVLTKQVIERREKIIERRPTAIPTRRTRIKQMHLMRLKVIVIRPMKVLLTIEELRRKRNVV</sequence>